<accession>A0A2J5HLP8</accession>
<gene>
    <name evidence="1" type="ORF">BDW42DRAFT_148782</name>
</gene>
<dbReference type="EMBL" id="KZ559584">
    <property type="protein sequence ID" value="PLN78046.1"/>
    <property type="molecule type" value="Genomic_DNA"/>
</dbReference>
<sequence length="102" mass="11293">MWTVTATTGLISRRGLAVSWRCRMWSIREMRRGVCMSGAVCSAVESTFGRDWWFLVMLHQRTTPCAASALIWAMPVGCHSGPVPIPISPGTPQLGKRGTDWD</sequence>
<evidence type="ECO:0000313" key="1">
    <source>
        <dbReference type="EMBL" id="PLN78046.1"/>
    </source>
</evidence>
<dbReference type="Proteomes" id="UP000235023">
    <property type="component" value="Unassembled WGS sequence"/>
</dbReference>
<name>A0A2J5HLP8_9EURO</name>
<evidence type="ECO:0000313" key="2">
    <source>
        <dbReference type="Proteomes" id="UP000235023"/>
    </source>
</evidence>
<organism evidence="1 2">
    <name type="scientific">Aspergillus taichungensis</name>
    <dbReference type="NCBI Taxonomy" id="482145"/>
    <lineage>
        <taxon>Eukaryota</taxon>
        <taxon>Fungi</taxon>
        <taxon>Dikarya</taxon>
        <taxon>Ascomycota</taxon>
        <taxon>Pezizomycotina</taxon>
        <taxon>Eurotiomycetes</taxon>
        <taxon>Eurotiomycetidae</taxon>
        <taxon>Eurotiales</taxon>
        <taxon>Aspergillaceae</taxon>
        <taxon>Aspergillus</taxon>
        <taxon>Aspergillus subgen. Circumdati</taxon>
    </lineage>
</organism>
<keyword evidence="2" id="KW-1185">Reference proteome</keyword>
<protein>
    <submittedName>
        <fullName evidence="1">Uncharacterized protein</fullName>
    </submittedName>
</protein>
<reference evidence="2" key="1">
    <citation type="submission" date="2017-12" db="EMBL/GenBank/DDBJ databases">
        <authorList>
            <consortium name="DOE Joint Genome Institute"/>
            <person name="Mondo S.J."/>
            <person name="Kjaerbolling I."/>
            <person name="Vesth T.C."/>
            <person name="Frisvad J.C."/>
            <person name="Nybo J.L."/>
            <person name="Theobald S."/>
            <person name="Kuo A."/>
            <person name="Bowyer P."/>
            <person name="Matsuda Y."/>
            <person name="Lyhne E.K."/>
            <person name="Kogle M.E."/>
            <person name="Clum A."/>
            <person name="Lipzen A."/>
            <person name="Salamov A."/>
            <person name="Ngan C.Y."/>
            <person name="Daum C."/>
            <person name="Chiniquy J."/>
            <person name="Barry K."/>
            <person name="LaButti K."/>
            <person name="Haridas S."/>
            <person name="Simmons B.A."/>
            <person name="Magnuson J.K."/>
            <person name="Mortensen U.H."/>
            <person name="Larsen T.O."/>
            <person name="Grigoriev I.V."/>
            <person name="Baker S.E."/>
            <person name="Andersen M.R."/>
            <person name="Nordberg H.P."/>
            <person name="Cantor M.N."/>
            <person name="Hua S.X."/>
        </authorList>
    </citation>
    <scope>NUCLEOTIDE SEQUENCE [LARGE SCALE GENOMIC DNA]</scope>
    <source>
        <strain evidence="2">IBT 19404</strain>
    </source>
</reference>
<dbReference type="AlphaFoldDB" id="A0A2J5HLP8"/>
<proteinExistence type="predicted"/>